<dbReference type="NCBIfam" id="NF007790">
    <property type="entry name" value="PRK10484.1"/>
    <property type="match status" value="1"/>
</dbReference>
<feature type="transmembrane region" description="Helical" evidence="7">
    <location>
        <begin position="126"/>
        <end position="148"/>
    </location>
</feature>
<organism evidence="8 9">
    <name type="scientific">Cetobacterium somerae ATCC BAA-474</name>
    <dbReference type="NCBI Taxonomy" id="1319815"/>
    <lineage>
        <taxon>Bacteria</taxon>
        <taxon>Fusobacteriati</taxon>
        <taxon>Fusobacteriota</taxon>
        <taxon>Fusobacteriia</taxon>
        <taxon>Fusobacteriales</taxon>
        <taxon>Fusobacteriaceae</taxon>
        <taxon>Cetobacterium</taxon>
    </lineage>
</organism>
<keyword evidence="3 7" id="KW-0812">Transmembrane</keyword>
<dbReference type="PANTHER" id="PTHR11819">
    <property type="entry name" value="SOLUTE CARRIER FAMILY 5"/>
    <property type="match status" value="1"/>
</dbReference>
<feature type="transmembrane region" description="Helical" evidence="7">
    <location>
        <begin position="38"/>
        <end position="56"/>
    </location>
</feature>
<sequence length="581" mass="63700">MGGVSMLMTILSFVFVTALIGFISYLKTKDEEHSAQGYFLAGRGLSGVVIGFSMVLTSLSTEQLIGTNASAYVSNFSIMAWTVQSVIPLCVLALYLLPRYLKGGFTTIPEFFEARYDRQTRQMMSFLFMVGYTFILIPGALYSGAIAFSQMFDIPGLFNISFNMSIWVIVWLIGIIGGIYAIFGGLKAVAVSDTLNGLALIIGGAMIPFFALKYLGDGSILDGVTKITTTHYDKLNAWGAATDPVPWTTIFTGIMIVNFFYWATNQAIIQRALGAKSLAEGQKGILIAGVFLLTLPFMLNLPGLVSFHIFGNSLNNIDLAYPTLVREVLPKPLLGFFTACLFGAILSTFNSFLNSAATLFCYDFYKPIFKKNISDDDLIRVAKISGTVIAIISMIIAPMLQSGSDGLFLLLKRFAGFFNIPIIALVAVGFLNKTINGLAARITVIAHVTLYFSLVWIFKINLNFVHVMGGLFVFDIILMVILGSFMKRKIPYELPKENKSHVDLSNWKYAIPVSYILMLGLAYVYTILSKIGLAGGNSLTVINVVYFTLAAGGVFIIMKSRSSVKNNVNENDQVSLEKNNI</sequence>
<evidence type="ECO:0000256" key="2">
    <source>
        <dbReference type="ARBA" id="ARBA00006434"/>
    </source>
</evidence>
<comment type="caution">
    <text evidence="8">The sequence shown here is derived from an EMBL/GenBank/DDBJ whole genome shotgun (WGS) entry which is preliminary data.</text>
</comment>
<dbReference type="PROSITE" id="PS50283">
    <property type="entry name" value="NA_SOLUT_SYMP_3"/>
    <property type="match status" value="1"/>
</dbReference>
<feature type="transmembrane region" description="Helical" evidence="7">
    <location>
        <begin position="540"/>
        <end position="558"/>
    </location>
</feature>
<evidence type="ECO:0000256" key="3">
    <source>
        <dbReference type="ARBA" id="ARBA00022692"/>
    </source>
</evidence>
<evidence type="ECO:0000256" key="4">
    <source>
        <dbReference type="ARBA" id="ARBA00022989"/>
    </source>
</evidence>
<dbReference type="Gene3D" id="1.20.1730.10">
    <property type="entry name" value="Sodium/glucose cotransporter"/>
    <property type="match status" value="1"/>
</dbReference>
<feature type="transmembrane region" description="Helical" evidence="7">
    <location>
        <begin position="381"/>
        <end position="401"/>
    </location>
</feature>
<evidence type="ECO:0000313" key="9">
    <source>
        <dbReference type="Proteomes" id="UP000017081"/>
    </source>
</evidence>
<dbReference type="eggNOG" id="COG4146">
    <property type="taxonomic scope" value="Bacteria"/>
</dbReference>
<dbReference type="EMBL" id="AXZF01000038">
    <property type="protein sequence ID" value="ERT69085.1"/>
    <property type="molecule type" value="Genomic_DNA"/>
</dbReference>
<feature type="transmembrane region" description="Helical" evidence="7">
    <location>
        <begin position="195"/>
        <end position="215"/>
    </location>
</feature>
<dbReference type="GO" id="GO:0005886">
    <property type="term" value="C:plasma membrane"/>
    <property type="evidence" value="ECO:0007669"/>
    <property type="project" value="TreeGrafter"/>
</dbReference>
<comment type="subcellular location">
    <subcellularLocation>
        <location evidence="1">Membrane</location>
        <topology evidence="1">Multi-pass membrane protein</topology>
    </subcellularLocation>
</comment>
<evidence type="ECO:0000256" key="6">
    <source>
        <dbReference type="RuleBase" id="RU362091"/>
    </source>
</evidence>
<dbReference type="HOGENOM" id="CLU_018808_9_3_0"/>
<feature type="transmembrane region" description="Helical" evidence="7">
    <location>
        <begin position="333"/>
        <end position="360"/>
    </location>
</feature>
<name>U7VC26_9FUSO</name>
<feature type="transmembrane region" description="Helical" evidence="7">
    <location>
        <begin position="245"/>
        <end position="264"/>
    </location>
</feature>
<keyword evidence="9" id="KW-1185">Reference proteome</keyword>
<dbReference type="Pfam" id="PF00474">
    <property type="entry name" value="SSF"/>
    <property type="match status" value="1"/>
</dbReference>
<gene>
    <name evidence="8" type="ORF">HMPREF0202_01052</name>
</gene>
<dbReference type="PANTHER" id="PTHR11819:SF195">
    <property type="entry name" value="SODIUM_GLUCOSE COTRANSPORTER 4"/>
    <property type="match status" value="1"/>
</dbReference>
<feature type="transmembrane region" description="Helical" evidence="7">
    <location>
        <begin position="464"/>
        <end position="486"/>
    </location>
</feature>
<dbReference type="GO" id="GO:0005412">
    <property type="term" value="F:D-glucose:sodium symporter activity"/>
    <property type="evidence" value="ECO:0007669"/>
    <property type="project" value="TreeGrafter"/>
</dbReference>
<feature type="transmembrane region" description="Helical" evidence="7">
    <location>
        <begin position="507"/>
        <end position="528"/>
    </location>
</feature>
<keyword evidence="5 7" id="KW-0472">Membrane</keyword>
<evidence type="ECO:0000256" key="7">
    <source>
        <dbReference type="SAM" id="Phobius"/>
    </source>
</evidence>
<dbReference type="InterPro" id="IPR001734">
    <property type="entry name" value="Na/solute_symporter"/>
</dbReference>
<accession>U7VC26</accession>
<dbReference type="NCBIfam" id="TIGR00813">
    <property type="entry name" value="sss"/>
    <property type="match status" value="1"/>
</dbReference>
<evidence type="ECO:0008006" key="10">
    <source>
        <dbReference type="Google" id="ProtNLM"/>
    </source>
</evidence>
<evidence type="ECO:0000256" key="1">
    <source>
        <dbReference type="ARBA" id="ARBA00004141"/>
    </source>
</evidence>
<dbReference type="Proteomes" id="UP000017081">
    <property type="component" value="Unassembled WGS sequence"/>
</dbReference>
<keyword evidence="4 7" id="KW-1133">Transmembrane helix</keyword>
<comment type="similarity">
    <text evidence="2 6">Belongs to the sodium:solute symporter (SSF) (TC 2.A.21) family.</text>
</comment>
<feature type="transmembrane region" description="Helical" evidence="7">
    <location>
        <begin position="438"/>
        <end position="458"/>
    </location>
</feature>
<evidence type="ECO:0000313" key="8">
    <source>
        <dbReference type="EMBL" id="ERT69085.1"/>
    </source>
</evidence>
<proteinExistence type="inferred from homology"/>
<dbReference type="PATRIC" id="fig|1319815.3.peg.1009"/>
<feature type="transmembrane region" description="Helical" evidence="7">
    <location>
        <begin position="76"/>
        <end position="97"/>
    </location>
</feature>
<evidence type="ECO:0000256" key="5">
    <source>
        <dbReference type="ARBA" id="ARBA00023136"/>
    </source>
</evidence>
<dbReference type="InterPro" id="IPR038377">
    <property type="entry name" value="Na/Glc_symporter_sf"/>
</dbReference>
<feature type="transmembrane region" description="Helical" evidence="7">
    <location>
        <begin position="285"/>
        <end position="310"/>
    </location>
</feature>
<reference evidence="8 9" key="1">
    <citation type="submission" date="2013-08" db="EMBL/GenBank/DDBJ databases">
        <authorList>
            <person name="Weinstock G."/>
            <person name="Sodergren E."/>
            <person name="Wylie T."/>
            <person name="Fulton L."/>
            <person name="Fulton R."/>
            <person name="Fronick C."/>
            <person name="O'Laughlin M."/>
            <person name="Godfrey J."/>
            <person name="Miner T."/>
            <person name="Herter B."/>
            <person name="Appelbaum E."/>
            <person name="Cordes M."/>
            <person name="Lek S."/>
            <person name="Wollam A."/>
            <person name="Pepin K.H."/>
            <person name="Palsikar V.B."/>
            <person name="Mitreva M."/>
            <person name="Wilson R.K."/>
        </authorList>
    </citation>
    <scope>NUCLEOTIDE SEQUENCE [LARGE SCALE GENOMIC DNA]</scope>
    <source>
        <strain evidence="8 9">ATCC BAA-474</strain>
    </source>
</reference>
<protein>
    <recommendedName>
        <fullName evidence="10">Transporter, SSS family</fullName>
    </recommendedName>
</protein>
<dbReference type="STRING" id="1319815.HMPREF0202_01052"/>
<feature type="transmembrane region" description="Helical" evidence="7">
    <location>
        <begin position="413"/>
        <end position="431"/>
    </location>
</feature>
<feature type="transmembrane region" description="Helical" evidence="7">
    <location>
        <begin position="160"/>
        <end position="183"/>
    </location>
</feature>
<feature type="transmembrane region" description="Helical" evidence="7">
    <location>
        <begin position="6"/>
        <end position="26"/>
    </location>
</feature>
<dbReference type="AlphaFoldDB" id="U7VC26"/>
<dbReference type="CDD" id="cd10328">
    <property type="entry name" value="SLC5sbd_YidK"/>
    <property type="match status" value="1"/>
</dbReference>